<dbReference type="KEGG" id="hbv:ABIV_0669"/>
<evidence type="ECO:0000313" key="7">
    <source>
        <dbReference type="EMBL" id="AXH11682.1"/>
    </source>
</evidence>
<dbReference type="InterPro" id="IPR023574">
    <property type="entry name" value="Ribosomal_uL4_dom_sf"/>
</dbReference>
<evidence type="ECO:0000313" key="10">
    <source>
        <dbReference type="Proteomes" id="UP000289193"/>
    </source>
</evidence>
<evidence type="ECO:0000256" key="4">
    <source>
        <dbReference type="ARBA" id="ARBA00035244"/>
    </source>
</evidence>
<keyword evidence="2 8" id="KW-0689">Ribosomal protein</keyword>
<dbReference type="AlphaFoldDB" id="A0AAX2AA59"/>
<dbReference type="Gene3D" id="3.40.1370.10">
    <property type="match status" value="1"/>
</dbReference>
<dbReference type="NCBIfam" id="TIGR03953">
    <property type="entry name" value="rplD_bact"/>
    <property type="match status" value="1"/>
</dbReference>
<evidence type="ECO:0000256" key="2">
    <source>
        <dbReference type="ARBA" id="ARBA00022980"/>
    </source>
</evidence>
<dbReference type="PANTHER" id="PTHR10746">
    <property type="entry name" value="50S RIBOSOMAL PROTEIN L4"/>
    <property type="match status" value="1"/>
</dbReference>
<dbReference type="EMBL" id="PDKM01000001">
    <property type="protein sequence ID" value="RXK10815.1"/>
    <property type="molecule type" value="Genomic_DNA"/>
</dbReference>
<dbReference type="Proteomes" id="UP000289193">
    <property type="component" value="Unassembled WGS sequence"/>
</dbReference>
<organism evidence="8 10">
    <name type="scientific">Halarcobacter bivalviorum</name>
    <dbReference type="NCBI Taxonomy" id="663364"/>
    <lineage>
        <taxon>Bacteria</taxon>
        <taxon>Pseudomonadati</taxon>
        <taxon>Campylobacterota</taxon>
        <taxon>Epsilonproteobacteria</taxon>
        <taxon>Campylobacterales</taxon>
        <taxon>Arcobacteraceae</taxon>
        <taxon>Halarcobacter</taxon>
    </lineage>
</organism>
<feature type="region of interest" description="Disordered" evidence="6">
    <location>
        <begin position="42"/>
        <end position="67"/>
    </location>
</feature>
<evidence type="ECO:0000256" key="3">
    <source>
        <dbReference type="ARBA" id="ARBA00023274"/>
    </source>
</evidence>
<evidence type="ECO:0000256" key="5">
    <source>
        <dbReference type="ARBA" id="ARBA00035462"/>
    </source>
</evidence>
<proteinExistence type="inferred from homology"/>
<dbReference type="GO" id="GO:0006412">
    <property type="term" value="P:translation"/>
    <property type="evidence" value="ECO:0007669"/>
    <property type="project" value="InterPro"/>
</dbReference>
<dbReference type="InterPro" id="IPR013005">
    <property type="entry name" value="Ribosomal_uL4-like"/>
</dbReference>
<accession>A0AAX2AA59</accession>
<keyword evidence="3" id="KW-0687">Ribonucleoprotein</keyword>
<protein>
    <recommendedName>
        <fullName evidence="4">Large ribosomal subunit protein uL4</fullName>
    </recommendedName>
    <alternativeName>
        <fullName evidence="5">50S ribosomal protein L4</fullName>
    </alternativeName>
</protein>
<evidence type="ECO:0000313" key="8">
    <source>
        <dbReference type="EMBL" id="RXK10815.1"/>
    </source>
</evidence>
<dbReference type="RefSeq" id="WP_114838551.1">
    <property type="nucleotide sequence ID" value="NZ_CP031217.1"/>
</dbReference>
<evidence type="ECO:0000256" key="1">
    <source>
        <dbReference type="ARBA" id="ARBA00010528"/>
    </source>
</evidence>
<evidence type="ECO:0000256" key="6">
    <source>
        <dbReference type="SAM" id="MobiDB-lite"/>
    </source>
</evidence>
<dbReference type="PANTHER" id="PTHR10746:SF6">
    <property type="entry name" value="LARGE RIBOSOMAL SUBUNIT PROTEIN UL4M"/>
    <property type="match status" value="1"/>
</dbReference>
<gene>
    <name evidence="7" type="primary">rplD</name>
    <name evidence="7" type="ORF">ABIV_0669</name>
    <name evidence="8" type="ORF">CRV05_00130</name>
</gene>
<sequence length="196" mass="21595">MSNAVAVKTNELPESFKDINSHNLYLYVKSYLAAQRANTARVKNRSEVSGGGKKPKAQKGSGGARWGSKRSPLFVGGGQVFGPTKRNYNQKINKKQKALALNFAINAHAENGSLFVADSIKVESGKTKDAVSIINQLNQRDTLIIVDSIEEKTYLAFRNVKNCYVIEKQEINAYLISAYHSVLVEKSVLESLTKEA</sequence>
<name>A0AAX2AA59_9BACT</name>
<dbReference type="SUPFAM" id="SSF52166">
    <property type="entry name" value="Ribosomal protein L4"/>
    <property type="match status" value="1"/>
</dbReference>
<dbReference type="GO" id="GO:0005840">
    <property type="term" value="C:ribosome"/>
    <property type="evidence" value="ECO:0007669"/>
    <property type="project" value="UniProtKB-KW"/>
</dbReference>
<reference evidence="8 10" key="1">
    <citation type="submission" date="2017-10" db="EMBL/GenBank/DDBJ databases">
        <title>Genomics of the genus Arcobacter.</title>
        <authorList>
            <person name="Perez-Cataluna A."/>
            <person name="Figueras M.J."/>
        </authorList>
    </citation>
    <scope>NUCLEOTIDE SEQUENCE [LARGE SCALE GENOMIC DNA]</scope>
    <source>
        <strain evidence="8 10">CECT 7835</strain>
    </source>
</reference>
<comment type="similarity">
    <text evidence="1">Belongs to the universal ribosomal protein uL4 family.</text>
</comment>
<dbReference type="EMBL" id="CP031217">
    <property type="protein sequence ID" value="AXH11682.1"/>
    <property type="molecule type" value="Genomic_DNA"/>
</dbReference>
<keyword evidence="10" id="KW-1185">Reference proteome</keyword>
<dbReference type="Pfam" id="PF00573">
    <property type="entry name" value="Ribosomal_L4"/>
    <property type="match status" value="1"/>
</dbReference>
<dbReference type="InterPro" id="IPR002136">
    <property type="entry name" value="Ribosomal_uL4"/>
</dbReference>
<dbReference type="GO" id="GO:0003735">
    <property type="term" value="F:structural constituent of ribosome"/>
    <property type="evidence" value="ECO:0007669"/>
    <property type="project" value="InterPro"/>
</dbReference>
<reference evidence="7 9" key="2">
    <citation type="submission" date="2018-07" db="EMBL/GenBank/DDBJ databases">
        <title>Complete genome of the Arcobacter bivalviorum type strain LMG 26154.</title>
        <authorList>
            <person name="Miller W.G."/>
            <person name="Yee E."/>
            <person name="Bono J.L."/>
        </authorList>
    </citation>
    <scope>NUCLEOTIDE SEQUENCE [LARGE SCALE GENOMIC DNA]</scope>
    <source>
        <strain evidence="7 9">LMG 26154</strain>
    </source>
</reference>
<evidence type="ECO:0000313" key="9">
    <source>
        <dbReference type="Proteomes" id="UP000253850"/>
    </source>
</evidence>
<dbReference type="Proteomes" id="UP000253850">
    <property type="component" value="Chromosome"/>
</dbReference>
<dbReference type="GO" id="GO:1990904">
    <property type="term" value="C:ribonucleoprotein complex"/>
    <property type="evidence" value="ECO:0007669"/>
    <property type="project" value="UniProtKB-KW"/>
</dbReference>